<dbReference type="EMBL" id="HM242243">
    <property type="protein sequence ID" value="ADJ53139.1"/>
    <property type="molecule type" value="Genomic_DNA"/>
</dbReference>
<accession>D9J0Q2</accession>
<organism evidence="2 3">
    <name type="scientific">Brochothrix phage A9</name>
    <dbReference type="NCBI Taxonomy" id="857312"/>
    <lineage>
        <taxon>Viruses</taxon>
        <taxon>Duplodnaviria</taxon>
        <taxon>Heunggongvirae</taxon>
        <taxon>Uroviricota</taxon>
        <taxon>Caudoviricetes</taxon>
        <taxon>Herelleviridae</taxon>
        <taxon>Klumppvirus</taxon>
        <taxon>Klumppvirus A9</taxon>
    </lineage>
</organism>
<proteinExistence type="predicted"/>
<name>D9J0Q2_9CAUD</name>
<dbReference type="InterPro" id="IPR006949">
    <property type="entry name" value="Barrel_Baseplate_J-like"/>
</dbReference>
<dbReference type="KEGG" id="vg:10359135"/>
<dbReference type="RefSeq" id="YP_004301438.1">
    <property type="nucleotide sequence ID" value="NC_015253.1"/>
</dbReference>
<evidence type="ECO:0000313" key="3">
    <source>
        <dbReference type="Proteomes" id="UP000000331"/>
    </source>
</evidence>
<dbReference type="Proteomes" id="UP000000331">
    <property type="component" value="Segment"/>
</dbReference>
<protein>
    <submittedName>
        <fullName evidence="2">Gp105</fullName>
    </submittedName>
</protein>
<evidence type="ECO:0000313" key="2">
    <source>
        <dbReference type="EMBL" id="ADJ53139.1"/>
    </source>
</evidence>
<dbReference type="OrthoDB" id="4066at10239"/>
<dbReference type="GeneID" id="10359135"/>
<keyword evidence="3" id="KW-1185">Reference proteome</keyword>
<sequence length="348" mass="38955">MRIRPQTEILSRMMDYTNAVTSKVTDFTVGSAIRAMYDAYSIELEALYMLTAENIETGIEEGLISAFGFETRPAQRAYGDLTISLYSEMDTPTLIARGTTFRSSDPLYTTTYQAPVDYYIPANVRVYTIRVVCTEEGLVGNIPANKITIMDTGIRNFSGATNDDAFLTGREAETYEQAKHRFQLFIEAIGRGTKQSLKYGAYTVPEITGVFVDEKVGIAYVYCHDSNGDLPDDIREEVIKAEENYRPAGIELLVLPVNKIKLDITLTIIMNDSGVLTDRYKSDLTSFVESYLNGFAMPRNLILADLTQAIMNYDDINIYDCAIMSPSGNITTQNNELIRAGKIDITYR</sequence>
<evidence type="ECO:0000259" key="1">
    <source>
        <dbReference type="Pfam" id="PF04865"/>
    </source>
</evidence>
<reference evidence="2 3" key="1">
    <citation type="journal article" date="2010" name="J. Bacteriol.">
        <title>Brochothrix thermosphacta bacteriophages feature heterogeneous and highly mosaic genomes and utilize unique prophage insertion sites.</title>
        <authorList>
            <person name="Kilcher S."/>
            <person name="Loessner M.J."/>
            <person name="Klumpp J."/>
        </authorList>
    </citation>
    <scope>NUCLEOTIDE SEQUENCE [LARGE SCALE GENOMIC DNA]</scope>
</reference>
<feature type="domain" description="Baseplate protein J-like barrel" evidence="1">
    <location>
        <begin position="92"/>
        <end position="169"/>
    </location>
</feature>
<dbReference type="Pfam" id="PF04865">
    <property type="entry name" value="Baseplate_J"/>
    <property type="match status" value="1"/>
</dbReference>